<dbReference type="GO" id="GO:0003677">
    <property type="term" value="F:DNA binding"/>
    <property type="evidence" value="ECO:0007669"/>
    <property type="project" value="UniProtKB-KW"/>
</dbReference>
<proteinExistence type="predicted"/>
<dbReference type="RefSeq" id="WP_069204304.1">
    <property type="nucleotide sequence ID" value="NZ_CP014168.1"/>
</dbReference>
<evidence type="ECO:0000256" key="2">
    <source>
        <dbReference type="ARBA" id="ARBA00022603"/>
    </source>
</evidence>
<dbReference type="SUPFAM" id="SSF53335">
    <property type="entry name" value="S-adenosyl-L-methionine-dependent methyltransferases"/>
    <property type="match status" value="1"/>
</dbReference>
<evidence type="ECO:0000259" key="9">
    <source>
        <dbReference type="Pfam" id="PF18135"/>
    </source>
</evidence>
<feature type="domain" description="Type ISP restriction-modification enzyme coupler" evidence="10">
    <location>
        <begin position="155"/>
        <end position="276"/>
    </location>
</feature>
<dbReference type="KEGG" id="span:AWL63_06905"/>
<feature type="domain" description="Type II methyltransferase M.TaqI-like" evidence="8">
    <location>
        <begin position="432"/>
        <end position="551"/>
    </location>
</feature>
<dbReference type="STRING" id="1560345.AWL63_06905"/>
<evidence type="ECO:0000259" key="10">
    <source>
        <dbReference type="Pfam" id="PF22240"/>
    </source>
</evidence>
<dbReference type="Pfam" id="PF22240">
    <property type="entry name" value="ISP_coupler"/>
    <property type="match status" value="1"/>
</dbReference>
<dbReference type="REBASE" id="155390">
    <property type="entry name" value="Spa99ORF6905P"/>
</dbReference>
<dbReference type="InterPro" id="IPR050953">
    <property type="entry name" value="N4_N6_ade-DNA_methylase"/>
</dbReference>
<protein>
    <recommendedName>
        <fullName evidence="1">site-specific DNA-methyltransferase (adenine-specific)</fullName>
        <ecNumber evidence="1">2.1.1.72</ecNumber>
    </recommendedName>
</protein>
<keyword evidence="2 11" id="KW-0489">Methyltransferase</keyword>
<dbReference type="Pfam" id="PF07669">
    <property type="entry name" value="Eco57I"/>
    <property type="match status" value="1"/>
</dbReference>
<dbReference type="EC" id="2.1.1.72" evidence="1"/>
<keyword evidence="5" id="KW-0680">Restriction system</keyword>
<evidence type="ECO:0000256" key="5">
    <source>
        <dbReference type="ARBA" id="ARBA00022747"/>
    </source>
</evidence>
<dbReference type="EMBL" id="CP014168">
    <property type="protein sequence ID" value="AOH83737.1"/>
    <property type="molecule type" value="Genomic_DNA"/>
</dbReference>
<dbReference type="AlphaFoldDB" id="A0A1B3Z8I7"/>
<evidence type="ECO:0000259" key="8">
    <source>
        <dbReference type="Pfam" id="PF07669"/>
    </source>
</evidence>
<dbReference type="Pfam" id="PF18135">
    <property type="entry name" value="Type_ISP_C"/>
    <property type="match status" value="1"/>
</dbReference>
<feature type="domain" description="Type ISP restriction-modification enzyme LLaBIII C-terminal specificity" evidence="9">
    <location>
        <begin position="653"/>
        <end position="993"/>
    </location>
</feature>
<comment type="catalytic activity">
    <reaction evidence="7">
        <text>a 2'-deoxyadenosine in DNA + S-adenosyl-L-methionine = an N(6)-methyl-2'-deoxyadenosine in DNA + S-adenosyl-L-homocysteine + H(+)</text>
        <dbReference type="Rhea" id="RHEA:15197"/>
        <dbReference type="Rhea" id="RHEA-COMP:12418"/>
        <dbReference type="Rhea" id="RHEA-COMP:12419"/>
        <dbReference type="ChEBI" id="CHEBI:15378"/>
        <dbReference type="ChEBI" id="CHEBI:57856"/>
        <dbReference type="ChEBI" id="CHEBI:59789"/>
        <dbReference type="ChEBI" id="CHEBI:90615"/>
        <dbReference type="ChEBI" id="CHEBI:90616"/>
        <dbReference type="EC" id="2.1.1.72"/>
    </reaction>
</comment>
<evidence type="ECO:0000313" key="12">
    <source>
        <dbReference type="Proteomes" id="UP000094256"/>
    </source>
</evidence>
<dbReference type="GO" id="GO:0032259">
    <property type="term" value="P:methylation"/>
    <property type="evidence" value="ECO:0007669"/>
    <property type="project" value="UniProtKB-KW"/>
</dbReference>
<name>A0A1B3Z8I7_9SPHN</name>
<keyword evidence="4" id="KW-0949">S-adenosyl-L-methionine</keyword>
<gene>
    <name evidence="11" type="ORF">AWL63_06905</name>
</gene>
<accession>A0A1B3Z8I7</accession>
<dbReference type="PROSITE" id="PS00092">
    <property type="entry name" value="N6_MTASE"/>
    <property type="match status" value="1"/>
</dbReference>
<evidence type="ECO:0000256" key="3">
    <source>
        <dbReference type="ARBA" id="ARBA00022679"/>
    </source>
</evidence>
<evidence type="ECO:0000313" key="11">
    <source>
        <dbReference type="EMBL" id="AOH83737.1"/>
    </source>
</evidence>
<dbReference type="InterPro" id="IPR041635">
    <property type="entry name" value="Type_ISP_LLaBIII_C"/>
</dbReference>
<evidence type="ECO:0000256" key="1">
    <source>
        <dbReference type="ARBA" id="ARBA00011900"/>
    </source>
</evidence>
<dbReference type="PANTHER" id="PTHR33841:SF6">
    <property type="entry name" value="TYPE II METHYLTRANSFERASE M.HINDII"/>
    <property type="match status" value="1"/>
</dbReference>
<keyword evidence="6" id="KW-0238">DNA-binding</keyword>
<dbReference type="Proteomes" id="UP000094256">
    <property type="component" value="Chromosome"/>
</dbReference>
<dbReference type="Gene3D" id="3.40.50.150">
    <property type="entry name" value="Vaccinia Virus protein VP39"/>
    <property type="match status" value="1"/>
</dbReference>
<evidence type="ECO:0000256" key="6">
    <source>
        <dbReference type="ARBA" id="ARBA00023125"/>
    </source>
</evidence>
<evidence type="ECO:0000256" key="7">
    <source>
        <dbReference type="ARBA" id="ARBA00047942"/>
    </source>
</evidence>
<keyword evidence="12" id="KW-1185">Reference proteome</keyword>
<sequence>MSRQLINEYRADLDRLRAVSGSRRESVLREAFKDLLKRWGRAHDLLFVPEHAITTPQKNRIYLDGALLHALRVPFGYWEAKDADDDLDAEIAAKSRRGYPRDNIVYSDDRTAVLIQDGQEVARVAMDDTEALYPLLVRFFAHERQEIADFNKAVKQFSQDLPAVLEALRDRIAKKRKASKLYVAAEKAFLAHAQEAINPVVTQDDVQEMLIQHILTEDIFAKVFDNPDFHRQNNVASELYKLEEKLFARGEKSTLLRALSPYYSGIARTAAVIQSHSEKQGFLKGLYENFYKVYNAKAADRLGVVYTPGEIVRFMIRSTDWLCEKHFGKNLVDRGVEILDPATGTGTFIVELLEHFRGHHDKLRHKYKEELHANEVAILPYYVANLNIEATYQAITGQFAEFENLCFVDTLDNVDALGIHAGHQFDLLGSLTDENIERIKKQNRRKISVIIGNPPYNANQQNENDNNKNRAYAHIDKRIKDTYIKASTAQKTKLYDMYARFYRWASDRLGDEGVLAFVTNRSFIDSRTFDGFRKIIANDFSEIRIFDLGGDYKEAGPAGASNVFGIGTGVAIAFLVRRKGRSGAAHIELTIAPNEDAVSKLSWLHEIDLGQNNSTIIKPRGDGTWLDDANPFPAAYLPIATKATKQGTRGQGSIFHLFSLGVVTNRDDWVYDQDMNQLKSKVSFLIEDYTKAIKNIAPWHKNDADEVRFRSGIKWTRALKGLARKRTAVLLPSLRSAMYRPFTKIWLAYSPQLNEMPYLNGQIFPFSGEGNNLSVCFTGPDSQKPWMTMATAVVCDLHLVGSGAGTVELPRYRYTKSGERIDNITDWAFNKFVKEYGRKGVTKDAIFHYVYAVLHDPVYRETYALNLKREFPRIPFYPDFARWAAWGETLMALHIGYEEVAPWPVERVETPAKRAAGTTPKPILKSQPEAGVVVVDADTQITGIPPEAWTYRLGNRSAIDWVLDQHKEKRPRDPTIAAKFNTYRFADYKESMIALLAKVVRVSVDTVTITTAMAALDRSA</sequence>
<dbReference type="InterPro" id="IPR053980">
    <property type="entry name" value="ISP_coupler"/>
</dbReference>
<dbReference type="GO" id="GO:0009007">
    <property type="term" value="F:site-specific DNA-methyltransferase (adenine-specific) activity"/>
    <property type="evidence" value="ECO:0007669"/>
    <property type="project" value="UniProtKB-EC"/>
</dbReference>
<dbReference type="InterPro" id="IPR002052">
    <property type="entry name" value="DNA_methylase_N6_adenine_CS"/>
</dbReference>
<reference evidence="11 12" key="1">
    <citation type="submission" date="2016-01" db="EMBL/GenBank/DDBJ databases">
        <title>Complete genome and mega plasmid sequence of Sphingomonas panacis DCY99 elicits systemic resistance in rice to Xanthomonas oryzae.</title>
        <authorList>
            <person name="Kim Y.J."/>
            <person name="Yang D.C."/>
            <person name="Sing P."/>
        </authorList>
    </citation>
    <scope>NUCLEOTIDE SEQUENCE [LARGE SCALE GENOMIC DNA]</scope>
    <source>
        <strain evidence="11 12">DCY99</strain>
    </source>
</reference>
<organism evidence="11 12">
    <name type="scientific">Sphingomonas panacis</name>
    <dbReference type="NCBI Taxonomy" id="1560345"/>
    <lineage>
        <taxon>Bacteria</taxon>
        <taxon>Pseudomonadati</taxon>
        <taxon>Pseudomonadota</taxon>
        <taxon>Alphaproteobacteria</taxon>
        <taxon>Sphingomonadales</taxon>
        <taxon>Sphingomonadaceae</taxon>
        <taxon>Sphingomonas</taxon>
    </lineage>
</organism>
<dbReference type="PRINTS" id="PR00507">
    <property type="entry name" value="N12N6MTFRASE"/>
</dbReference>
<keyword evidence="3 11" id="KW-0808">Transferase</keyword>
<dbReference type="InterPro" id="IPR029063">
    <property type="entry name" value="SAM-dependent_MTases_sf"/>
</dbReference>
<evidence type="ECO:0000256" key="4">
    <source>
        <dbReference type="ARBA" id="ARBA00022691"/>
    </source>
</evidence>
<dbReference type="OrthoDB" id="5194627at2"/>
<dbReference type="GO" id="GO:0009307">
    <property type="term" value="P:DNA restriction-modification system"/>
    <property type="evidence" value="ECO:0007669"/>
    <property type="project" value="UniProtKB-KW"/>
</dbReference>
<dbReference type="PANTHER" id="PTHR33841">
    <property type="entry name" value="DNA METHYLTRANSFERASE YEEA-RELATED"/>
    <property type="match status" value="1"/>
</dbReference>
<dbReference type="InterPro" id="IPR011639">
    <property type="entry name" value="MethylTrfase_TaqI-like_dom"/>
</dbReference>